<dbReference type="RefSeq" id="WP_163663239.1">
    <property type="nucleotide sequence ID" value="NZ_QZCE01000002.1"/>
</dbReference>
<organism evidence="2 3">
    <name type="scientific">Adonisia turfae CCMR0082</name>
    <dbReference type="NCBI Taxonomy" id="2304604"/>
    <lineage>
        <taxon>Bacteria</taxon>
        <taxon>Bacillati</taxon>
        <taxon>Cyanobacteriota</taxon>
        <taxon>Adonisia</taxon>
        <taxon>Adonisia turfae</taxon>
    </lineage>
</organism>
<feature type="transmembrane region" description="Helical" evidence="1">
    <location>
        <begin position="145"/>
        <end position="169"/>
    </location>
</feature>
<evidence type="ECO:0000313" key="2">
    <source>
        <dbReference type="EMBL" id="NEZ63602.1"/>
    </source>
</evidence>
<name>A0A6M0S6Z9_9CYAN</name>
<accession>A0A6M0S6Z9</accession>
<dbReference type="Proteomes" id="UP000473574">
    <property type="component" value="Unassembled WGS sequence"/>
</dbReference>
<comment type="caution">
    <text evidence="2">The sequence shown here is derived from an EMBL/GenBank/DDBJ whole genome shotgun (WGS) entry which is preliminary data.</text>
</comment>
<feature type="transmembrane region" description="Helical" evidence="1">
    <location>
        <begin position="210"/>
        <end position="235"/>
    </location>
</feature>
<feature type="transmembrane region" description="Helical" evidence="1">
    <location>
        <begin position="301"/>
        <end position="323"/>
    </location>
</feature>
<keyword evidence="1" id="KW-0812">Transmembrane</keyword>
<reference evidence="2 3" key="1">
    <citation type="journal article" date="2020" name="Microb. Ecol.">
        <title>Ecogenomics of the Marine Benthic Filamentous Cyanobacterium Adonisia.</title>
        <authorList>
            <person name="Walter J.M."/>
            <person name="Coutinho F.H."/>
            <person name="Leomil L."/>
            <person name="Hargreaves P.I."/>
            <person name="Campeao M.E."/>
            <person name="Vieira V.V."/>
            <person name="Silva B.S."/>
            <person name="Fistarol G.O."/>
            <person name="Salomon P.S."/>
            <person name="Sawabe T."/>
            <person name="Mino S."/>
            <person name="Hosokawa M."/>
            <person name="Miyashita H."/>
            <person name="Maruyama F."/>
            <person name="van Verk M.C."/>
            <person name="Dutilh B.E."/>
            <person name="Thompson C.C."/>
            <person name="Thompson F.L."/>
        </authorList>
    </citation>
    <scope>NUCLEOTIDE SEQUENCE [LARGE SCALE GENOMIC DNA]</scope>
    <source>
        <strain evidence="2 3">CCMR0082</strain>
    </source>
</reference>
<keyword evidence="1" id="KW-1133">Transmembrane helix</keyword>
<sequence>MEQTRLSGVCESSDSRRSTWLPLLGWLPLALAINSIFWQGPIAYWGRWLGLLVWIGYGFLTLVTSRQWRLREFDGLAIWVFLLIVISTFWAGENLSSDHSLAAVDFRQTALIKACSLFLGYLTLTWGLESLLISLQTVVQVINKFVIAVTLLLAVGLLGNLMGAIPWIAGAGAGLFVNPNTTTALALVTLPLAIWFYVQHPGLMGVWPSLTLVTALVLAQARSTVMVCGLLVFFYLVCWPGLRRLRLANLLFPLGLMLLGLVLFLSIDFWGTNLADSLVHGLRPNFDNAQRPGLSSYRLNLLWPVFIQGIAASPGTFLIGHGWGSEEALMLFQADQSRFFAALNLISAHSAYLGLTYQIGLVGGVSVFGPLWAMVLRQMLTPLPETITPYFQLKVSLVGVVLAALGVCVFESGFYNLGAIYMLPSWIAIYLVTRLDQLPGQSEERSPV</sequence>
<keyword evidence="1" id="KW-0472">Membrane</keyword>
<evidence type="ECO:0000256" key="1">
    <source>
        <dbReference type="SAM" id="Phobius"/>
    </source>
</evidence>
<feature type="transmembrane region" description="Helical" evidence="1">
    <location>
        <begin position="413"/>
        <end position="432"/>
    </location>
</feature>
<feature type="transmembrane region" description="Helical" evidence="1">
    <location>
        <begin position="355"/>
        <end position="375"/>
    </location>
</feature>
<feature type="transmembrane region" description="Helical" evidence="1">
    <location>
        <begin position="44"/>
        <end position="63"/>
    </location>
</feature>
<feature type="transmembrane region" description="Helical" evidence="1">
    <location>
        <begin position="387"/>
        <end position="407"/>
    </location>
</feature>
<feature type="transmembrane region" description="Helical" evidence="1">
    <location>
        <begin position="75"/>
        <end position="91"/>
    </location>
</feature>
<proteinExistence type="predicted"/>
<feature type="transmembrane region" description="Helical" evidence="1">
    <location>
        <begin position="247"/>
        <end position="267"/>
    </location>
</feature>
<protein>
    <submittedName>
        <fullName evidence="2">Uncharacterized protein</fullName>
    </submittedName>
</protein>
<dbReference type="EMBL" id="QZCE01000002">
    <property type="protein sequence ID" value="NEZ63602.1"/>
    <property type="molecule type" value="Genomic_DNA"/>
</dbReference>
<dbReference type="AlphaFoldDB" id="A0A6M0S6Z9"/>
<feature type="transmembrane region" description="Helical" evidence="1">
    <location>
        <begin position="20"/>
        <end position="38"/>
    </location>
</feature>
<feature type="transmembrane region" description="Helical" evidence="1">
    <location>
        <begin position="181"/>
        <end position="198"/>
    </location>
</feature>
<gene>
    <name evidence="2" type="ORF">D0962_12550</name>
</gene>
<evidence type="ECO:0000313" key="3">
    <source>
        <dbReference type="Proteomes" id="UP000473574"/>
    </source>
</evidence>